<dbReference type="PANTHER" id="PTHR47505:SF1">
    <property type="entry name" value="DNA UTILIZATION PROTEIN YHGH"/>
    <property type="match status" value="1"/>
</dbReference>
<evidence type="ECO:0000313" key="3">
    <source>
        <dbReference type="EMBL" id="EGA70863.1"/>
    </source>
</evidence>
<dbReference type="PANTHER" id="PTHR47505">
    <property type="entry name" value="DNA UTILIZATION PROTEIN YHGH"/>
    <property type="match status" value="1"/>
</dbReference>
<dbReference type="InterPro" id="IPR029057">
    <property type="entry name" value="PRTase-like"/>
</dbReference>
<sequence length="151" mass="17446">MSSYVHKLKYQGQFWQASKLAQLLAVQIEQPAELITCVPLHWRRHWLRGFNQSEMLAISLADKLERPYQSLFRRVRATSPQLGKNRRQRLANLRNAYIMNRSLTAKHVAIVDDVLTTGSTVQQLCKLLLDAGVKTIDIYTICRTPEPSEKR</sequence>
<dbReference type="eggNOG" id="COG1040">
    <property type="taxonomic scope" value="Bacteria"/>
</dbReference>
<evidence type="ECO:0000313" key="4">
    <source>
        <dbReference type="Proteomes" id="UP000006228"/>
    </source>
</evidence>
<dbReference type="EMBL" id="AEVT01000053">
    <property type="protein sequence ID" value="EGA70863.1"/>
    <property type="molecule type" value="Genomic_DNA"/>
</dbReference>
<evidence type="ECO:0000256" key="1">
    <source>
        <dbReference type="ARBA" id="ARBA00008007"/>
    </source>
</evidence>
<evidence type="ECO:0000259" key="2">
    <source>
        <dbReference type="Pfam" id="PF00156"/>
    </source>
</evidence>
<reference evidence="3 4" key="1">
    <citation type="journal article" date="2012" name="Int. J. Syst. Evol. Microbiol.">
        <title>Vibrio caribbeanicus sp. nov., isolated from the marine sponge Scleritoderma cyanea.</title>
        <authorList>
            <person name="Hoffmann M."/>
            <person name="Monday S.R."/>
            <person name="Allard M.W."/>
            <person name="Strain E.A."/>
            <person name="Whittaker P."/>
            <person name="Naum M."/>
            <person name="McCarthy P.J."/>
            <person name="Lopez J.V."/>
            <person name="Fischer M."/>
            <person name="Brown E.W."/>
        </authorList>
    </citation>
    <scope>NUCLEOTIDE SEQUENCE [LARGE SCALE GENOMIC DNA]</scope>
    <source>
        <strain evidence="4">DSMZ 21326</strain>
    </source>
</reference>
<dbReference type="CDD" id="cd06223">
    <property type="entry name" value="PRTases_typeI"/>
    <property type="match status" value="1"/>
</dbReference>
<proteinExistence type="inferred from homology"/>
<dbReference type="InterPro" id="IPR000836">
    <property type="entry name" value="PRTase_dom"/>
</dbReference>
<dbReference type="Gene3D" id="3.40.50.2020">
    <property type="match status" value="1"/>
</dbReference>
<dbReference type="SUPFAM" id="SSF53271">
    <property type="entry name" value="PRTase-like"/>
    <property type="match status" value="1"/>
</dbReference>
<dbReference type="Proteomes" id="UP000006228">
    <property type="component" value="Unassembled WGS sequence"/>
</dbReference>
<dbReference type="InterPro" id="IPR051910">
    <property type="entry name" value="ComF/GntX_DNA_util-trans"/>
</dbReference>
<dbReference type="Pfam" id="PF00156">
    <property type="entry name" value="Pribosyltran"/>
    <property type="match status" value="1"/>
</dbReference>
<organism evidence="3 4">
    <name type="scientific">Vibrio sinaloensis DSM 21326</name>
    <dbReference type="NCBI Taxonomy" id="945550"/>
    <lineage>
        <taxon>Bacteria</taxon>
        <taxon>Pseudomonadati</taxon>
        <taxon>Pseudomonadota</taxon>
        <taxon>Gammaproteobacteria</taxon>
        <taxon>Vibrionales</taxon>
        <taxon>Vibrionaceae</taxon>
        <taxon>Vibrio</taxon>
        <taxon>Vibrio oreintalis group</taxon>
    </lineage>
</organism>
<protein>
    <submittedName>
        <fullName evidence="3">ComF family protein</fullName>
    </submittedName>
</protein>
<accession>E8M512</accession>
<comment type="caution">
    <text evidence="3">The sequence shown here is derived from an EMBL/GenBank/DDBJ whole genome shotgun (WGS) entry which is preliminary data.</text>
</comment>
<feature type="domain" description="Phosphoribosyltransferase" evidence="2">
    <location>
        <begin position="53"/>
        <end position="148"/>
    </location>
</feature>
<comment type="similarity">
    <text evidence="1">Belongs to the ComF/GntX family.</text>
</comment>
<name>E8M512_PHOS4</name>
<gene>
    <name evidence="3" type="ORF">VISI1226_16528</name>
</gene>
<dbReference type="AlphaFoldDB" id="E8M512"/>